<dbReference type="AlphaFoldDB" id="A0A8G2BME2"/>
<accession>A0A8G2BME2</accession>
<keyword evidence="1" id="KW-1133">Transmembrane helix</keyword>
<dbReference type="InterPro" id="IPR014710">
    <property type="entry name" value="RmlC-like_jellyroll"/>
</dbReference>
<dbReference type="Gene3D" id="2.60.120.10">
    <property type="entry name" value="Jelly Rolls"/>
    <property type="match status" value="1"/>
</dbReference>
<dbReference type="SUPFAM" id="SSF51206">
    <property type="entry name" value="cAMP-binding domain-like"/>
    <property type="match status" value="1"/>
</dbReference>
<feature type="transmembrane region" description="Helical" evidence="1">
    <location>
        <begin position="173"/>
        <end position="192"/>
    </location>
</feature>
<gene>
    <name evidence="3" type="ORF">SAMN05660686_04157</name>
</gene>
<dbReference type="InterPro" id="IPR003675">
    <property type="entry name" value="Rce1/LyrA-like_dom"/>
</dbReference>
<evidence type="ECO:0000259" key="2">
    <source>
        <dbReference type="PROSITE" id="PS50042"/>
    </source>
</evidence>
<reference evidence="3 4" key="1">
    <citation type="submission" date="2016-10" db="EMBL/GenBank/DDBJ databases">
        <authorList>
            <person name="Varghese N."/>
            <person name="Submissions S."/>
        </authorList>
    </citation>
    <scope>NUCLEOTIDE SEQUENCE [LARGE SCALE GENOMIC DNA]</scope>
    <source>
        <strain evidence="3 4">DSM 18839</strain>
    </source>
</reference>
<dbReference type="GO" id="GO:0006508">
    <property type="term" value="P:proteolysis"/>
    <property type="evidence" value="ECO:0007669"/>
    <property type="project" value="UniProtKB-KW"/>
</dbReference>
<proteinExistence type="predicted"/>
<feature type="transmembrane region" description="Helical" evidence="1">
    <location>
        <begin position="204"/>
        <end position="224"/>
    </location>
</feature>
<evidence type="ECO:0000256" key="1">
    <source>
        <dbReference type="SAM" id="Phobius"/>
    </source>
</evidence>
<comment type="caution">
    <text evidence="3">The sequence shown here is derived from an EMBL/GenBank/DDBJ whole genome shotgun (WGS) entry which is preliminary data.</text>
</comment>
<dbReference type="InterPro" id="IPR018490">
    <property type="entry name" value="cNMP-bd_dom_sf"/>
</dbReference>
<name>A0A8G2BME2_9PROT</name>
<protein>
    <submittedName>
        <fullName evidence="3">CAAX protease self-immunity</fullName>
    </submittedName>
</protein>
<keyword evidence="1" id="KW-0472">Membrane</keyword>
<feature type="transmembrane region" description="Helical" evidence="1">
    <location>
        <begin position="355"/>
        <end position="374"/>
    </location>
</feature>
<feature type="transmembrane region" description="Helical" evidence="1">
    <location>
        <begin position="320"/>
        <end position="349"/>
    </location>
</feature>
<keyword evidence="1" id="KW-0812">Transmembrane</keyword>
<dbReference type="SMART" id="SM00100">
    <property type="entry name" value="cNMP"/>
    <property type="match status" value="1"/>
</dbReference>
<keyword evidence="4" id="KW-1185">Reference proteome</keyword>
<keyword evidence="3" id="KW-0645">Protease</keyword>
<dbReference type="EMBL" id="FNBW01000015">
    <property type="protein sequence ID" value="SDG36219.1"/>
    <property type="molecule type" value="Genomic_DNA"/>
</dbReference>
<dbReference type="Proteomes" id="UP000198615">
    <property type="component" value="Unassembled WGS sequence"/>
</dbReference>
<evidence type="ECO:0000313" key="3">
    <source>
        <dbReference type="EMBL" id="SDG36219.1"/>
    </source>
</evidence>
<feature type="domain" description="Cyclic nucleotide-binding" evidence="2">
    <location>
        <begin position="21"/>
        <end position="117"/>
    </location>
</feature>
<dbReference type="GO" id="GO:0004175">
    <property type="term" value="F:endopeptidase activity"/>
    <property type="evidence" value="ECO:0007669"/>
    <property type="project" value="UniProtKB-ARBA"/>
</dbReference>
<keyword evidence="3" id="KW-0378">Hydrolase</keyword>
<dbReference type="GO" id="GO:0080120">
    <property type="term" value="P:CAAX-box protein maturation"/>
    <property type="evidence" value="ECO:0007669"/>
    <property type="project" value="UniProtKB-ARBA"/>
</dbReference>
<organism evidence="3 4">
    <name type="scientific">Thalassobaculum litoreum DSM 18839</name>
    <dbReference type="NCBI Taxonomy" id="1123362"/>
    <lineage>
        <taxon>Bacteria</taxon>
        <taxon>Pseudomonadati</taxon>
        <taxon>Pseudomonadota</taxon>
        <taxon>Alphaproteobacteria</taxon>
        <taxon>Rhodospirillales</taxon>
        <taxon>Thalassobaculaceae</taxon>
        <taxon>Thalassobaculum</taxon>
    </lineage>
</organism>
<dbReference type="RefSeq" id="WP_051244685.1">
    <property type="nucleotide sequence ID" value="NZ_FNBW01000015.1"/>
</dbReference>
<dbReference type="CDD" id="cd00038">
    <property type="entry name" value="CAP_ED"/>
    <property type="match status" value="1"/>
</dbReference>
<sequence length="375" mass="41370">MTDTSPDASVAAAPQPASVANLKMLSPETREAMISVAERLDIAAGDVLFAENEDGNELFIIETGRVVGFRAGREDDEDWPVLHLAEGDIVGELSFLDGAERHITARAETDCTLLRISPFDLLLLEGGDHFYDNLRASVGITVVSRLRVGTDIHVATLDHQLELARTQQQFGQFFIYIIAMFSIGMLVSNVVATQLIEINVYTEVFAWQYLAVLMIPSLVIVRMMKIPLRDLGLTTTGMRKSVTEGLAVSAVFVAASVAYYFASFAVEAIPPVTLSFDFWGSVSYFAHSFLQEVVARGLLQSSFQRFLKDRKGYRAVFLSAMLFGMFHIHFGIAAVVMVFLTSVLFGLFYLRHQNIAGVTIFHYFAGACAFAMGML</sequence>
<dbReference type="Pfam" id="PF02517">
    <property type="entry name" value="Rce1-like"/>
    <property type="match status" value="1"/>
</dbReference>
<dbReference type="InterPro" id="IPR000595">
    <property type="entry name" value="cNMP-bd_dom"/>
</dbReference>
<evidence type="ECO:0000313" key="4">
    <source>
        <dbReference type="Proteomes" id="UP000198615"/>
    </source>
</evidence>
<dbReference type="Pfam" id="PF00027">
    <property type="entry name" value="cNMP_binding"/>
    <property type="match status" value="1"/>
</dbReference>
<dbReference type="PROSITE" id="PS50042">
    <property type="entry name" value="CNMP_BINDING_3"/>
    <property type="match status" value="1"/>
</dbReference>
<feature type="transmembrane region" description="Helical" evidence="1">
    <location>
        <begin position="245"/>
        <end position="266"/>
    </location>
</feature>